<dbReference type="PROSITE" id="PS51762">
    <property type="entry name" value="GH16_2"/>
    <property type="match status" value="2"/>
</dbReference>
<feature type="compositionally biased region" description="Polar residues" evidence="9">
    <location>
        <begin position="1"/>
        <end position="14"/>
    </location>
</feature>
<evidence type="ECO:0000256" key="3">
    <source>
        <dbReference type="ARBA" id="ARBA00022692"/>
    </source>
</evidence>
<dbReference type="PANTHER" id="PTHR31361">
    <property type="entry name" value="BETA-GLUCAN SYNTHESIS-ASSOCIATED PROTEIN KRE6-RELATED"/>
    <property type="match status" value="1"/>
</dbReference>
<evidence type="ECO:0000256" key="5">
    <source>
        <dbReference type="ARBA" id="ARBA00022989"/>
    </source>
</evidence>
<dbReference type="FunFam" id="2.60.120.200:FF:000140">
    <property type="entry name" value="Beta-glucan synthesis-associated protein"/>
    <property type="match status" value="2"/>
</dbReference>
<evidence type="ECO:0000256" key="10">
    <source>
        <dbReference type="SAM" id="Phobius"/>
    </source>
</evidence>
<keyword evidence="5 10" id="KW-1133">Transmembrane helix</keyword>
<evidence type="ECO:0000259" key="11">
    <source>
        <dbReference type="PROSITE" id="PS51762"/>
    </source>
</evidence>
<feature type="domain" description="GH16" evidence="11">
    <location>
        <begin position="255"/>
        <end position="630"/>
    </location>
</feature>
<dbReference type="GO" id="GO:0005789">
    <property type="term" value="C:endoplasmic reticulum membrane"/>
    <property type="evidence" value="ECO:0007669"/>
    <property type="project" value="TreeGrafter"/>
</dbReference>
<keyword evidence="13" id="KW-1185">Reference proteome</keyword>
<dbReference type="CDD" id="cd02180">
    <property type="entry name" value="GH16_fungal_KRE6_glucanase"/>
    <property type="match status" value="2"/>
</dbReference>
<feature type="compositionally biased region" description="Low complexity" evidence="9">
    <location>
        <begin position="33"/>
        <end position="43"/>
    </location>
</feature>
<dbReference type="EMBL" id="LT635757">
    <property type="protein sequence ID" value="SGZ50161.1"/>
    <property type="molecule type" value="Genomic_DNA"/>
</dbReference>
<evidence type="ECO:0000256" key="6">
    <source>
        <dbReference type="ARBA" id="ARBA00023136"/>
    </source>
</evidence>
<evidence type="ECO:0000256" key="4">
    <source>
        <dbReference type="ARBA" id="ARBA00022968"/>
    </source>
</evidence>
<evidence type="ECO:0000256" key="2">
    <source>
        <dbReference type="ARBA" id="ARBA00010962"/>
    </source>
</evidence>
<name>A0A1L0BFG1_9ASCO</name>
<feature type="transmembrane region" description="Helical" evidence="10">
    <location>
        <begin position="217"/>
        <end position="240"/>
    </location>
</feature>
<reference evidence="12 13" key="1">
    <citation type="submission" date="2016-10" db="EMBL/GenBank/DDBJ databases">
        <authorList>
            <person name="de Groot N.N."/>
        </authorList>
    </citation>
    <scope>NUCLEOTIDE SEQUENCE [LARGE SCALE GENOMIC DNA]</scope>
    <source>
        <strain evidence="12 13">CBS 141442</strain>
    </source>
</reference>
<feature type="region of interest" description="Disordered" evidence="9">
    <location>
        <begin position="1"/>
        <end position="55"/>
    </location>
</feature>
<evidence type="ECO:0000256" key="1">
    <source>
        <dbReference type="ARBA" id="ARBA00004606"/>
    </source>
</evidence>
<dbReference type="SUPFAM" id="SSF49899">
    <property type="entry name" value="Concanavalin A-like lectins/glucanases"/>
    <property type="match status" value="2"/>
</dbReference>
<accession>A0A1L0BFG1</accession>
<comment type="subcellular location">
    <subcellularLocation>
        <location evidence="1">Membrane</location>
        <topology evidence="1">Single-pass type II membrane protein</topology>
    </subcellularLocation>
</comment>
<feature type="compositionally biased region" description="Polar residues" evidence="9">
    <location>
        <begin position="96"/>
        <end position="105"/>
    </location>
</feature>
<keyword evidence="4" id="KW-0735">Signal-anchor</keyword>
<keyword evidence="3 10" id="KW-0812">Transmembrane</keyword>
<evidence type="ECO:0000313" key="13">
    <source>
        <dbReference type="Proteomes" id="UP000182334"/>
    </source>
</evidence>
<gene>
    <name evidence="12" type="ORF">SAMEA4029010_CIC11G00000001462</name>
</gene>
<dbReference type="Pfam" id="PF03935">
    <property type="entry name" value="SKN1_KRE6_Sbg1"/>
    <property type="match status" value="2"/>
</dbReference>
<dbReference type="GO" id="GO:0006078">
    <property type="term" value="P:(1-&gt;6)-beta-D-glucan biosynthetic process"/>
    <property type="evidence" value="ECO:0007669"/>
    <property type="project" value="TreeGrafter"/>
</dbReference>
<keyword evidence="7" id="KW-0325">Glycoprotein</keyword>
<evidence type="ECO:0000313" key="12">
    <source>
        <dbReference type="EMBL" id="SGZ50161.1"/>
    </source>
</evidence>
<dbReference type="GO" id="GO:0015926">
    <property type="term" value="F:glucosidase activity"/>
    <property type="evidence" value="ECO:0007669"/>
    <property type="project" value="TreeGrafter"/>
</dbReference>
<dbReference type="PANTHER" id="PTHR31361:SF1">
    <property type="entry name" value="BETA-GLUCAN SYNTHESIS-ASSOCIATED PROTEIN KRE6-RELATED"/>
    <property type="match status" value="1"/>
</dbReference>
<evidence type="ECO:0000256" key="9">
    <source>
        <dbReference type="SAM" id="MobiDB-lite"/>
    </source>
</evidence>
<protein>
    <submittedName>
        <fullName evidence="12">CIC11C00000001462</fullName>
    </submittedName>
</protein>
<dbReference type="InterPro" id="IPR005629">
    <property type="entry name" value="Skn1/Kre6/Sbg1"/>
</dbReference>
<dbReference type="OrthoDB" id="412647at2759"/>
<dbReference type="GO" id="GO:0031505">
    <property type="term" value="P:fungal-type cell wall organization"/>
    <property type="evidence" value="ECO:0007669"/>
    <property type="project" value="UniProtKB-ARBA"/>
</dbReference>
<dbReference type="InterPro" id="IPR000757">
    <property type="entry name" value="Beta-glucanase-like"/>
</dbReference>
<dbReference type="Gene3D" id="2.60.120.200">
    <property type="match status" value="2"/>
</dbReference>
<sequence length="1239" mass="138835">MVQRDLTYNSNTPVVSDPVNPFSSELDRDNSDDASNSSFTSSDSVRRPVQPRAQFDPSFMRISAYSSQNGTSTNLLLDRSSHEGRHTPLLAGATFNRPTSAQAGGSESMKVPTEFDRYPSLAGSRVVSSTSLMTHFNNANKEYTSSSPDESLLKSQNPFASNTEFSPFGGYPASSFPLHIDEKEPDDYLHNPDPVADADYDKNRFMHDLKSMDRRSFWGLMGFVIFFIGAAMIFVVIPALTYTGVGAHYKPEVYEILTNYKYPLSAAIRTSLIDPDTPTEFLYKTSQYGENWTLTFSDEFNAEGRTFYDGDDQFFQAPDLHYDATHDLEWYDPDAVTTANGSLVLRMDAIKNHNLYYRSGMVQSWNKLCFTQGMIKISAQLPNYGNVSGLWPGLWTMGNLGRPGFMATTEGVWPYSYEACNAGITANQSSPDGISYLPGQKLNSCTCKGEDHPNRGTGRGAPEIDIIEGEVDTNLKVGVASQSLQIAPMDIWYIPDYNFVEIHNQEVTTMNTYAGGPFQQAVSGTTTLNVTWYERGDNAHNFQSYGFEYLNDNDNGHLTWYVGDDPTLTLHAYALGPNGNIDFRRISKEPMSIIMNLGISNNWAYIDWPSMNFPCEMRVDYVRVYQPQDAIDMTCDPVDYPTYNYIQNHLNAYENVNLTSWEDAGYLFPKNLLVHGYPLLANSREVSSTSLALQFRKAEFSRESQNNLLTLSLNRGTVNDPFATNMDVSPFGGYPALQFPLHIDEKEADDYLHNPDPIADAEYDKNRFMYDLKTMDRRSAMGLLGFLLLLLAAGCLFVLFPVLTYSGVTDHYKPESYEILTAYKYPLAASIRTSLIDPDTPLDAYTKKNRNGDEWVLTFSDEFDAEGRTFYGGDDQFFQAGDLHYYATKDLEWYDPDAVTTTNGTLHITLDAIKNHNLFYRSGMVQSWNKLCFTQGMIVTSVQLPHYGNISGLWPGLWTMGNLGRPGYLATTEGVWPYTYDSCDAGITANQSSPDGISYLPGQKLNACTCPGSDHPNSGVGRGAPEIDIVEGAVDSVLKVGIVSQSYQIAPMDIWYMPDYNFIEIYNFEVTAMNTYAGGPVQQAVSAYSTLNTTWYEKGIGAGRFQEYGFEYLNDDDTGYITWYVGQDATFTVQSYALGPNGNVGFRRISKEPMSIIMNLGLSNNWAYIDWPGLLFPMHMRVDYVRVYQPKDLISMTCDPAGYPTTDYINAHLDAYMNVNHTSWNMAGYSFPKNKVVGC</sequence>
<keyword evidence="8" id="KW-0961">Cell wall biogenesis/degradation</keyword>
<evidence type="ECO:0000256" key="8">
    <source>
        <dbReference type="ARBA" id="ARBA00023316"/>
    </source>
</evidence>
<dbReference type="InterPro" id="IPR013320">
    <property type="entry name" value="ConA-like_dom_sf"/>
</dbReference>
<dbReference type="GO" id="GO:0005886">
    <property type="term" value="C:plasma membrane"/>
    <property type="evidence" value="ECO:0007669"/>
    <property type="project" value="TreeGrafter"/>
</dbReference>
<dbReference type="STRING" id="45354.A0A1L0BFG1"/>
<evidence type="ECO:0000256" key="7">
    <source>
        <dbReference type="ARBA" id="ARBA00023180"/>
    </source>
</evidence>
<keyword evidence="6 10" id="KW-0472">Membrane</keyword>
<feature type="domain" description="GH16" evidence="11">
    <location>
        <begin position="810"/>
        <end position="1193"/>
    </location>
</feature>
<organism evidence="12 13">
    <name type="scientific">Sungouiella intermedia</name>
    <dbReference type="NCBI Taxonomy" id="45354"/>
    <lineage>
        <taxon>Eukaryota</taxon>
        <taxon>Fungi</taxon>
        <taxon>Dikarya</taxon>
        <taxon>Ascomycota</taxon>
        <taxon>Saccharomycotina</taxon>
        <taxon>Pichiomycetes</taxon>
        <taxon>Metschnikowiaceae</taxon>
        <taxon>Sungouiella</taxon>
    </lineage>
</organism>
<dbReference type="Proteomes" id="UP000182334">
    <property type="component" value="Chromosome II"/>
</dbReference>
<feature type="transmembrane region" description="Helical" evidence="10">
    <location>
        <begin position="783"/>
        <end position="803"/>
    </location>
</feature>
<proteinExistence type="inferred from homology"/>
<comment type="similarity">
    <text evidence="2">Belongs to the SKN1/KRE6 family.</text>
</comment>
<dbReference type="AlphaFoldDB" id="A0A1L0BFG1"/>
<feature type="region of interest" description="Disordered" evidence="9">
    <location>
        <begin position="89"/>
        <end position="111"/>
    </location>
</feature>